<accession>A0A834TPE7</accession>
<protein>
    <submittedName>
        <fullName evidence="1">Uncharacterized protein</fullName>
    </submittedName>
</protein>
<name>A0A834TPE7_9FABA</name>
<dbReference type="Proteomes" id="UP000634136">
    <property type="component" value="Unassembled WGS sequence"/>
</dbReference>
<dbReference type="AlphaFoldDB" id="A0A834TPE7"/>
<evidence type="ECO:0000313" key="2">
    <source>
        <dbReference type="Proteomes" id="UP000634136"/>
    </source>
</evidence>
<keyword evidence="2" id="KW-1185">Reference proteome</keyword>
<dbReference type="EMBL" id="JAAIUW010000006">
    <property type="protein sequence ID" value="KAF7825042.1"/>
    <property type="molecule type" value="Genomic_DNA"/>
</dbReference>
<evidence type="ECO:0000313" key="1">
    <source>
        <dbReference type="EMBL" id="KAF7825042.1"/>
    </source>
</evidence>
<comment type="caution">
    <text evidence="1">The sequence shown here is derived from an EMBL/GenBank/DDBJ whole genome shotgun (WGS) entry which is preliminary data.</text>
</comment>
<organism evidence="1 2">
    <name type="scientific">Senna tora</name>
    <dbReference type="NCBI Taxonomy" id="362788"/>
    <lineage>
        <taxon>Eukaryota</taxon>
        <taxon>Viridiplantae</taxon>
        <taxon>Streptophyta</taxon>
        <taxon>Embryophyta</taxon>
        <taxon>Tracheophyta</taxon>
        <taxon>Spermatophyta</taxon>
        <taxon>Magnoliopsida</taxon>
        <taxon>eudicotyledons</taxon>
        <taxon>Gunneridae</taxon>
        <taxon>Pentapetalae</taxon>
        <taxon>rosids</taxon>
        <taxon>fabids</taxon>
        <taxon>Fabales</taxon>
        <taxon>Fabaceae</taxon>
        <taxon>Caesalpinioideae</taxon>
        <taxon>Cassia clade</taxon>
        <taxon>Senna</taxon>
    </lineage>
</organism>
<sequence length="22" mass="2437">MGLKVGKSPLYKVTDDQGSWRA</sequence>
<reference evidence="1" key="1">
    <citation type="submission" date="2020-09" db="EMBL/GenBank/DDBJ databases">
        <title>Genome-Enabled Discovery of Anthraquinone Biosynthesis in Senna tora.</title>
        <authorList>
            <person name="Kang S.-H."/>
            <person name="Pandey R.P."/>
            <person name="Lee C.-M."/>
            <person name="Sim J.-S."/>
            <person name="Jeong J.-T."/>
            <person name="Choi B.-S."/>
            <person name="Jung M."/>
            <person name="Ginzburg D."/>
            <person name="Zhao K."/>
            <person name="Won S.Y."/>
            <person name="Oh T.-J."/>
            <person name="Yu Y."/>
            <person name="Kim N.-H."/>
            <person name="Lee O.R."/>
            <person name="Lee T.-H."/>
            <person name="Bashyal P."/>
            <person name="Kim T.-S."/>
            <person name="Lee W.-H."/>
            <person name="Kawkins C."/>
            <person name="Kim C.-K."/>
            <person name="Kim J.S."/>
            <person name="Ahn B.O."/>
            <person name="Rhee S.Y."/>
            <person name="Sohng J.K."/>
        </authorList>
    </citation>
    <scope>NUCLEOTIDE SEQUENCE</scope>
    <source>
        <tissue evidence="1">Leaf</tissue>
    </source>
</reference>
<proteinExistence type="predicted"/>
<gene>
    <name evidence="1" type="ORF">G2W53_016206</name>
</gene>